<reference evidence="3 4" key="1">
    <citation type="submission" date="2019-02" db="EMBL/GenBank/DDBJ databases">
        <title>Deep-cultivation of Planctomycetes and their phenomic and genomic characterization uncovers novel biology.</title>
        <authorList>
            <person name="Wiegand S."/>
            <person name="Jogler M."/>
            <person name="Boedeker C."/>
            <person name="Pinto D."/>
            <person name="Vollmers J."/>
            <person name="Rivas-Marin E."/>
            <person name="Kohn T."/>
            <person name="Peeters S.H."/>
            <person name="Heuer A."/>
            <person name="Rast P."/>
            <person name="Oberbeckmann S."/>
            <person name="Bunk B."/>
            <person name="Jeske O."/>
            <person name="Meyerdierks A."/>
            <person name="Storesund J.E."/>
            <person name="Kallscheuer N."/>
            <person name="Luecker S."/>
            <person name="Lage O.M."/>
            <person name="Pohl T."/>
            <person name="Merkel B.J."/>
            <person name="Hornburger P."/>
            <person name="Mueller R.-W."/>
            <person name="Bruemmer F."/>
            <person name="Labrenz M."/>
            <person name="Spormann A.M."/>
            <person name="Op den Camp H."/>
            <person name="Overmann J."/>
            <person name="Amann R."/>
            <person name="Jetten M.S.M."/>
            <person name="Mascher T."/>
            <person name="Medema M.H."/>
            <person name="Devos D.P."/>
            <person name="Kaster A.-K."/>
            <person name="Ovreas L."/>
            <person name="Rohde M."/>
            <person name="Galperin M.Y."/>
            <person name="Jogler C."/>
        </authorList>
    </citation>
    <scope>NUCLEOTIDE SEQUENCE [LARGE SCALE GENOMIC DNA]</scope>
    <source>
        <strain evidence="3 4">Mal4</strain>
    </source>
</reference>
<organism evidence="3 4">
    <name type="scientific">Maioricimonas rarisocia</name>
    <dbReference type="NCBI Taxonomy" id="2528026"/>
    <lineage>
        <taxon>Bacteria</taxon>
        <taxon>Pseudomonadati</taxon>
        <taxon>Planctomycetota</taxon>
        <taxon>Planctomycetia</taxon>
        <taxon>Planctomycetales</taxon>
        <taxon>Planctomycetaceae</taxon>
        <taxon>Maioricimonas</taxon>
    </lineage>
</organism>
<dbReference type="OrthoDB" id="9807923at2"/>
<evidence type="ECO:0000256" key="1">
    <source>
        <dbReference type="SAM" id="MobiDB-lite"/>
    </source>
</evidence>
<proteinExistence type="predicted"/>
<name>A0A517ZF17_9PLAN</name>
<gene>
    <name evidence="3" type="ORF">Mal4_54330</name>
</gene>
<sequence length="224" mass="24728">MNEPPAESNPAVESPGDAAPKTPIWRIALIAAGVLVMLFLVVAYLLPDSYRIERSIVIDAPPEEIHAYVGHLKRWPEWTVWNTEKYPNLRYEYEGPESGVGARQIWNDPDTGSGYLEVTQSDPQEGIVYTMAFEGFEPLEGSILYDQQETGTEVTWLGEGNLGSNPIGRYFGLMMESMIGADYEQGLSQLKAKVEAKTEPPENPALPTEGEELTEPEPPAGEGE</sequence>
<dbReference type="AlphaFoldDB" id="A0A517ZF17"/>
<feature type="region of interest" description="Disordered" evidence="1">
    <location>
        <begin position="193"/>
        <end position="224"/>
    </location>
</feature>
<dbReference type="Gene3D" id="3.30.530.20">
    <property type="match status" value="1"/>
</dbReference>
<keyword evidence="2" id="KW-0812">Transmembrane</keyword>
<dbReference type="InterPro" id="IPR023393">
    <property type="entry name" value="START-like_dom_sf"/>
</dbReference>
<dbReference type="SUPFAM" id="SSF55961">
    <property type="entry name" value="Bet v1-like"/>
    <property type="match status" value="1"/>
</dbReference>
<keyword evidence="2" id="KW-0472">Membrane</keyword>
<evidence type="ECO:0000313" key="3">
    <source>
        <dbReference type="EMBL" id="QDU41068.1"/>
    </source>
</evidence>
<dbReference type="Proteomes" id="UP000320496">
    <property type="component" value="Chromosome"/>
</dbReference>
<dbReference type="EMBL" id="CP036275">
    <property type="protein sequence ID" value="QDU41068.1"/>
    <property type="molecule type" value="Genomic_DNA"/>
</dbReference>
<dbReference type="RefSeq" id="WP_145372289.1">
    <property type="nucleotide sequence ID" value="NZ_CP036275.1"/>
</dbReference>
<feature type="transmembrane region" description="Helical" evidence="2">
    <location>
        <begin position="24"/>
        <end position="46"/>
    </location>
</feature>
<dbReference type="InterPro" id="IPR019587">
    <property type="entry name" value="Polyketide_cyclase/dehydratase"/>
</dbReference>
<keyword evidence="4" id="KW-1185">Reference proteome</keyword>
<dbReference type="Pfam" id="PF10604">
    <property type="entry name" value="Polyketide_cyc2"/>
    <property type="match status" value="1"/>
</dbReference>
<dbReference type="CDD" id="cd07818">
    <property type="entry name" value="SRPBCC_1"/>
    <property type="match status" value="1"/>
</dbReference>
<accession>A0A517ZF17</accession>
<evidence type="ECO:0000313" key="4">
    <source>
        <dbReference type="Proteomes" id="UP000320496"/>
    </source>
</evidence>
<protein>
    <submittedName>
        <fullName evidence="3">Polyketide cyclase / dehydrase and lipid transport</fullName>
    </submittedName>
</protein>
<keyword evidence="2" id="KW-1133">Transmembrane helix</keyword>
<dbReference type="KEGG" id="mri:Mal4_54330"/>
<evidence type="ECO:0000256" key="2">
    <source>
        <dbReference type="SAM" id="Phobius"/>
    </source>
</evidence>